<evidence type="ECO:0000313" key="2">
    <source>
        <dbReference type="Proteomes" id="UP000887159"/>
    </source>
</evidence>
<dbReference type="AlphaFoldDB" id="A0A8X6S779"/>
<dbReference type="EMBL" id="BMAU01021266">
    <property type="protein sequence ID" value="GFY06991.1"/>
    <property type="molecule type" value="Genomic_DNA"/>
</dbReference>
<reference evidence="1" key="1">
    <citation type="submission" date="2020-08" db="EMBL/GenBank/DDBJ databases">
        <title>Multicomponent nature underlies the extraordinary mechanical properties of spider dragline silk.</title>
        <authorList>
            <person name="Kono N."/>
            <person name="Nakamura H."/>
            <person name="Mori M."/>
            <person name="Yoshida Y."/>
            <person name="Ohtoshi R."/>
            <person name="Malay A.D."/>
            <person name="Moran D.A.P."/>
            <person name="Tomita M."/>
            <person name="Numata K."/>
            <person name="Arakawa K."/>
        </authorList>
    </citation>
    <scope>NUCLEOTIDE SEQUENCE</scope>
</reference>
<proteinExistence type="predicted"/>
<dbReference type="Proteomes" id="UP000887159">
    <property type="component" value="Unassembled WGS sequence"/>
</dbReference>
<organism evidence="1 2">
    <name type="scientific">Trichonephila clavipes</name>
    <name type="common">Golden silk orbweaver</name>
    <name type="synonym">Nephila clavipes</name>
    <dbReference type="NCBI Taxonomy" id="2585209"/>
    <lineage>
        <taxon>Eukaryota</taxon>
        <taxon>Metazoa</taxon>
        <taxon>Ecdysozoa</taxon>
        <taxon>Arthropoda</taxon>
        <taxon>Chelicerata</taxon>
        <taxon>Arachnida</taxon>
        <taxon>Araneae</taxon>
        <taxon>Araneomorphae</taxon>
        <taxon>Entelegynae</taxon>
        <taxon>Araneoidea</taxon>
        <taxon>Nephilidae</taxon>
        <taxon>Trichonephila</taxon>
    </lineage>
</organism>
<protein>
    <submittedName>
        <fullName evidence="1">Uncharacterized protein</fullName>
    </submittedName>
</protein>
<keyword evidence="2" id="KW-1185">Reference proteome</keyword>
<dbReference type="InterPro" id="IPR036397">
    <property type="entry name" value="RNaseH_sf"/>
</dbReference>
<evidence type="ECO:0000313" key="1">
    <source>
        <dbReference type="EMBL" id="GFY06991.1"/>
    </source>
</evidence>
<name>A0A8X6S779_TRICX</name>
<dbReference type="Gene3D" id="3.30.420.10">
    <property type="entry name" value="Ribonuclease H-like superfamily/Ribonuclease H"/>
    <property type="match status" value="1"/>
</dbReference>
<gene>
    <name evidence="1" type="ORF">TNCV_4202621</name>
</gene>
<sequence>MGFSLQHYLPCMDIGDDFLHPIVTRDKTWCHHFLPGGRSNGIERKHPDKPRPKKFKAQQLVVKVMLTAFFDMQDIDGRSPVPKVTTAVCTFALFTGNGFSKEFGGASGQRTL</sequence>
<accession>A0A8X6S779</accession>
<comment type="caution">
    <text evidence="1">The sequence shown here is derived from an EMBL/GenBank/DDBJ whole genome shotgun (WGS) entry which is preliminary data.</text>
</comment>
<dbReference type="GO" id="GO:0003676">
    <property type="term" value="F:nucleic acid binding"/>
    <property type="evidence" value="ECO:0007669"/>
    <property type="project" value="InterPro"/>
</dbReference>